<evidence type="ECO:0000313" key="2">
    <source>
        <dbReference type="Proteomes" id="UP000799537"/>
    </source>
</evidence>
<protein>
    <recommendedName>
        <fullName evidence="3">F-box domain-containing protein</fullName>
    </recommendedName>
</protein>
<proteinExistence type="predicted"/>
<dbReference type="PANTHER" id="PTHR42085:SF2">
    <property type="entry name" value="F-BOX DOMAIN-CONTAINING PROTEIN"/>
    <property type="match status" value="1"/>
</dbReference>
<reference evidence="1" key="1">
    <citation type="journal article" date="2020" name="Stud. Mycol.">
        <title>101 Dothideomycetes genomes: a test case for predicting lifestyles and emergence of pathogens.</title>
        <authorList>
            <person name="Haridas S."/>
            <person name="Albert R."/>
            <person name="Binder M."/>
            <person name="Bloem J."/>
            <person name="Labutti K."/>
            <person name="Salamov A."/>
            <person name="Andreopoulos B."/>
            <person name="Baker S."/>
            <person name="Barry K."/>
            <person name="Bills G."/>
            <person name="Bluhm B."/>
            <person name="Cannon C."/>
            <person name="Castanera R."/>
            <person name="Culley D."/>
            <person name="Daum C."/>
            <person name="Ezra D."/>
            <person name="Gonzalez J."/>
            <person name="Henrissat B."/>
            <person name="Kuo A."/>
            <person name="Liang C."/>
            <person name="Lipzen A."/>
            <person name="Lutzoni F."/>
            <person name="Magnuson J."/>
            <person name="Mondo S."/>
            <person name="Nolan M."/>
            <person name="Ohm R."/>
            <person name="Pangilinan J."/>
            <person name="Park H.-J."/>
            <person name="Ramirez L."/>
            <person name="Alfaro M."/>
            <person name="Sun H."/>
            <person name="Tritt A."/>
            <person name="Yoshinaga Y."/>
            <person name="Zwiers L.-H."/>
            <person name="Turgeon B."/>
            <person name="Goodwin S."/>
            <person name="Spatafora J."/>
            <person name="Crous P."/>
            <person name="Grigoriev I."/>
        </authorList>
    </citation>
    <scope>NUCLEOTIDE SEQUENCE</scope>
    <source>
        <strain evidence="1">ATCC 36951</strain>
    </source>
</reference>
<gene>
    <name evidence="1" type="ORF">M409DRAFT_22149</name>
</gene>
<dbReference type="RefSeq" id="XP_033668228.1">
    <property type="nucleotide sequence ID" value="XM_033806205.1"/>
</dbReference>
<evidence type="ECO:0000313" key="1">
    <source>
        <dbReference type="EMBL" id="KAF2167339.1"/>
    </source>
</evidence>
<dbReference type="AlphaFoldDB" id="A0A6A6CNM7"/>
<dbReference type="EMBL" id="ML993593">
    <property type="protein sequence ID" value="KAF2167339.1"/>
    <property type="molecule type" value="Genomic_DNA"/>
</dbReference>
<dbReference type="InterPro" id="IPR038883">
    <property type="entry name" value="AN11006-like"/>
</dbReference>
<sequence length="217" mass="24690">MSSQRQEVDSAAVTLAALMSDFSLEVQECVANSLINGVHAKKKNHLLGLPAELRNAIYGYALVKQEPVKVYARTTQQPALLQVSRQMRDEASSIYYQDNEFELVVMDYNGAAFAPFYSIIKRREYKVTQAVSSHRPDWKNLVAWMSAAYHDRAWGVEQNVAGGCAYPTMPRDYLAAAAIFTAQFRVMMHLPWAQVETIIQAMRPVLILLDWRWELDD</sequence>
<evidence type="ECO:0008006" key="3">
    <source>
        <dbReference type="Google" id="ProtNLM"/>
    </source>
</evidence>
<accession>A0A6A6CNM7</accession>
<organism evidence="1 2">
    <name type="scientific">Zasmidium cellare ATCC 36951</name>
    <dbReference type="NCBI Taxonomy" id="1080233"/>
    <lineage>
        <taxon>Eukaryota</taxon>
        <taxon>Fungi</taxon>
        <taxon>Dikarya</taxon>
        <taxon>Ascomycota</taxon>
        <taxon>Pezizomycotina</taxon>
        <taxon>Dothideomycetes</taxon>
        <taxon>Dothideomycetidae</taxon>
        <taxon>Mycosphaerellales</taxon>
        <taxon>Mycosphaerellaceae</taxon>
        <taxon>Zasmidium</taxon>
    </lineage>
</organism>
<name>A0A6A6CNM7_ZASCE</name>
<dbReference type="GeneID" id="54559477"/>
<dbReference type="PANTHER" id="PTHR42085">
    <property type="entry name" value="F-BOX DOMAIN-CONTAINING PROTEIN"/>
    <property type="match status" value="1"/>
</dbReference>
<keyword evidence="2" id="KW-1185">Reference proteome</keyword>
<dbReference type="Proteomes" id="UP000799537">
    <property type="component" value="Unassembled WGS sequence"/>
</dbReference>
<dbReference type="OrthoDB" id="62952at2759"/>